<proteinExistence type="predicted"/>
<keyword evidence="2" id="KW-1185">Reference proteome</keyword>
<evidence type="ECO:0000313" key="1">
    <source>
        <dbReference type="EMBL" id="KZC97168.1"/>
    </source>
</evidence>
<evidence type="ECO:0008006" key="3">
    <source>
        <dbReference type="Google" id="ProtNLM"/>
    </source>
</evidence>
<name>A0ABR5XXT7_9PROT</name>
<gene>
    <name evidence="1" type="ORF">AUP40_04320</name>
</gene>
<comment type="caution">
    <text evidence="1">The sequence shown here is derived from an EMBL/GenBank/DDBJ whole genome shotgun (WGS) entry which is preliminary data.</text>
</comment>
<dbReference type="Proteomes" id="UP000076167">
    <property type="component" value="Unassembled WGS sequence"/>
</dbReference>
<sequence length="146" mass="15571">MTGVRARHLFPRSPKGIQMTKTKQAVATAPELTVTVAGTVHYLAPKLSAVRMINSFAGGLNPAYRKVRDLDFDAMAQIIVAGAGLKLKPSEYDDLVTTIWQEPDKAKLGADLINYITVLLNGGRPIIDGNDVADDAGDADEAPGKP</sequence>
<accession>A0ABR5XXT7</accession>
<organism evidence="1 2">
    <name type="scientific">Thalassospira xiamenensis</name>
    <dbReference type="NCBI Taxonomy" id="220697"/>
    <lineage>
        <taxon>Bacteria</taxon>
        <taxon>Pseudomonadati</taxon>
        <taxon>Pseudomonadota</taxon>
        <taxon>Alphaproteobacteria</taxon>
        <taxon>Rhodospirillales</taxon>
        <taxon>Thalassospiraceae</taxon>
        <taxon>Thalassospira</taxon>
    </lineage>
</organism>
<protein>
    <recommendedName>
        <fullName evidence="3">Tail assembly chaperone</fullName>
    </recommendedName>
</protein>
<reference evidence="1 2" key="1">
    <citation type="submission" date="2015-12" db="EMBL/GenBank/DDBJ databases">
        <title>Genome sequence of Thalassospira xiamenensis MCCC 1A03005.</title>
        <authorList>
            <person name="Lu L."/>
            <person name="Lai Q."/>
            <person name="Shao Z."/>
            <person name="Qian P."/>
        </authorList>
    </citation>
    <scope>NUCLEOTIDE SEQUENCE [LARGE SCALE GENOMIC DNA]</scope>
    <source>
        <strain evidence="1 2">MCCC 1A03005</strain>
    </source>
</reference>
<evidence type="ECO:0000313" key="2">
    <source>
        <dbReference type="Proteomes" id="UP000076167"/>
    </source>
</evidence>
<dbReference type="EMBL" id="LPXL01000056">
    <property type="protein sequence ID" value="KZC97168.1"/>
    <property type="molecule type" value="Genomic_DNA"/>
</dbReference>